<feature type="compositionally biased region" description="Basic residues" evidence="19">
    <location>
        <begin position="188"/>
        <end position="200"/>
    </location>
</feature>
<dbReference type="CDD" id="cd18794">
    <property type="entry name" value="SF2_C_RecQ"/>
    <property type="match status" value="1"/>
</dbReference>
<feature type="region of interest" description="Disordered" evidence="19">
    <location>
        <begin position="1285"/>
        <end position="1339"/>
    </location>
</feature>
<keyword evidence="23" id="KW-1185">Reference proteome</keyword>
<dbReference type="InterPro" id="IPR002464">
    <property type="entry name" value="DNA/RNA_helicase_DEAH_CS"/>
</dbReference>
<dbReference type="GO" id="GO:0000724">
    <property type="term" value="P:double-strand break repair via homologous recombination"/>
    <property type="evidence" value="ECO:0007669"/>
    <property type="project" value="TreeGrafter"/>
</dbReference>
<dbReference type="Pfam" id="PF00270">
    <property type="entry name" value="DEAD"/>
    <property type="match status" value="1"/>
</dbReference>
<feature type="compositionally biased region" description="Basic and acidic residues" evidence="19">
    <location>
        <begin position="155"/>
        <end position="168"/>
    </location>
</feature>
<dbReference type="RefSeq" id="XP_013255073.1">
    <property type="nucleotide sequence ID" value="XM_013399619.1"/>
</dbReference>
<dbReference type="GO" id="GO:0006260">
    <property type="term" value="P:DNA replication"/>
    <property type="evidence" value="ECO:0007669"/>
    <property type="project" value="UniProtKB-KW"/>
</dbReference>
<feature type="region of interest" description="Disordered" evidence="19">
    <location>
        <begin position="137"/>
        <end position="228"/>
    </location>
</feature>
<dbReference type="Gene3D" id="3.40.50.300">
    <property type="entry name" value="P-loop containing nucleotide triphosphate hydrolases"/>
    <property type="match status" value="2"/>
</dbReference>
<dbReference type="InterPro" id="IPR032284">
    <property type="entry name" value="RecQ_Zn-bd"/>
</dbReference>
<feature type="compositionally biased region" description="Low complexity" evidence="19">
    <location>
        <begin position="355"/>
        <end position="366"/>
    </location>
</feature>
<dbReference type="GO" id="GO:0046872">
    <property type="term" value="F:metal ion binding"/>
    <property type="evidence" value="ECO:0007669"/>
    <property type="project" value="UniProtKB-KW"/>
</dbReference>
<dbReference type="EC" id="5.6.2.4" evidence="17"/>
<dbReference type="Pfam" id="PF16124">
    <property type="entry name" value="RecQ_Zn_bind"/>
    <property type="match status" value="1"/>
</dbReference>
<dbReference type="Proteomes" id="UP000027920">
    <property type="component" value="Unassembled WGS sequence"/>
</dbReference>
<dbReference type="InterPro" id="IPR027417">
    <property type="entry name" value="P-loop_NTPase"/>
</dbReference>
<accession>A0A072NZM9</accession>
<dbReference type="GO" id="GO:0005634">
    <property type="term" value="C:nucleus"/>
    <property type="evidence" value="ECO:0007669"/>
    <property type="project" value="UniProtKB-SubCell"/>
</dbReference>
<dbReference type="InterPro" id="IPR018982">
    <property type="entry name" value="RQC_domain"/>
</dbReference>
<comment type="catalytic activity">
    <reaction evidence="16">
        <text>Couples ATP hydrolysis with the unwinding of duplex DNA by translocating in the 3'-5' direction.</text>
        <dbReference type="EC" id="5.6.2.4"/>
    </reaction>
</comment>
<proteinExistence type="inferred from homology"/>
<dbReference type="GO" id="GO:0005694">
    <property type="term" value="C:chromosome"/>
    <property type="evidence" value="ECO:0007669"/>
    <property type="project" value="TreeGrafter"/>
</dbReference>
<evidence type="ECO:0000256" key="5">
    <source>
        <dbReference type="ARBA" id="ARBA00022723"/>
    </source>
</evidence>
<sequence>MTKNNLSNCLSWLLQNPHSFGSHAHISTVVVDAGTEAYDEPETSHNEMARLQLAPQTKSRSRLLGQAYETKELPTPNPTRTSSDYKLTPSSSRPRKADTPSASHRPPPARTPTTTFDDIEFDDGTDIFDIDEIDLTAGGDLTTSSFGEFGTPTKLWREDSATRPEPLPKKKGKKRKSEEYEADLRSPRSVRCKTPRKNKHIQAETNSFRGSQARRGESSSKNPRRQDIAPVFEKEELLGSDLGAFHDAEQLPMPTKHRFKPSPSPVIAGPNRTRSPRKTVPDSDDEDDIDLPSKRVLRAVAMEPQGKHWRDVAHSPLQPRLSGKMSQTPPKPDPRHRAESPLKASQTLKNDSHQSHLQPPQSSASSNGPHCALTEEQKHIVRRFVEDGLAQCQGLLQRLEKSKKTTNTRIADTMCETDVVPYQLTENLKSTETKIVTVKQLIEEHASLSAACNKRARMLQERRDLEAAGHEIDPTDPDNKIMAICSNIRRAKLDIDAREAAVFNLLQQAGVSTNSSLTEGHNERQILVASTQRMLMYDERLDEHQPEDEYGNLSTQSAVQTPLANGLGSLNSRNPGIRSGLSIKRHALELSPATRMPRQTNQILASTSRVEESPSRDLSRNFHTAASRNYSRSMGSPIRDFVFDNDEFEYDEDDEELLKVTEALEKGQHGVRNSRAPTERPPLSVINDNLQRVSPKKRSSTQTTSLSALMQYPWSKDVSSTLKKKFHLQGFRMNQLEAINATLSGEDAFVLMPTGGGKSLCYQLPSVVQSGRTRGVTIVVSPLLSLMQDQVDHLQKLHIQAFLVNGETTPEHRKFVLQALKDSEPQKFIKLLYVTPEMLNKSTIMIKAFENLYNRGLLARIVIDEAHCVSQWGHDFRPDYKALGEIRKQFKNVPVMALTATATENVKFDVMHNLGMDNSKVFDQSFNRPNLSYEVRAKGTNQEVLENIAQIIRSSFHGQAGIIYCLARKTCETVAEALRDKYQIDAEHYHAAMTPSERVEVQKSWQAGEVKIIVATIAFGMGIDKPDVRFVIHHSIPKSLEGYYQETGRAGRDGKRSECILFYGYRDATTLKRMINDGDGDWEQKERQKQLLRNVIQFCENRSDCRRVQVLAYFNEHFNREDCQDECDNCRSSSRFETHDFSEHARNAIQLVRQVARQEVTLLHCVDVYRGAKNKKISDMKHDHLGQYGLGQNLGRGDVERLFYRLIAEDAFDQFNKVHHGNFPTQYLILGPKARDFELASRPLDMEVLVSPAVKVKPKAAPRKARKKAGATGVKATLDEYPASTNVSSPIQARSKRKAVRPAQFLESSDDDEEDQESDGFAPVKEYGVPSIQKKSRMGPPITKDRILAKLDDAHKHVLGIFMEEARNAVQAIMNRNSLQQRQVTNSLLREIGIQFPMTEEELIRITKLNAETYKLFGPTLLRLVQSARENYEAIMAAQGDDLDPNQEASEDEYRERDLDPNHNIVVEISDDDEDNRDFSPSDNDLDETESSHYFSVPDDVNQFNNKSKF</sequence>
<keyword evidence="8" id="KW-0378">Hydrolase</keyword>
<dbReference type="InterPro" id="IPR014001">
    <property type="entry name" value="Helicase_ATP-bd"/>
</dbReference>
<keyword evidence="7" id="KW-0227">DNA damage</keyword>
<feature type="compositionally biased region" description="Basic and acidic residues" evidence="19">
    <location>
        <begin position="176"/>
        <end position="186"/>
    </location>
</feature>
<dbReference type="InterPro" id="IPR036388">
    <property type="entry name" value="WH-like_DNA-bd_sf"/>
</dbReference>
<feature type="region of interest" description="Disordered" evidence="19">
    <location>
        <begin position="243"/>
        <end position="370"/>
    </location>
</feature>
<reference evidence="22 23" key="1">
    <citation type="submission" date="2013-03" db="EMBL/GenBank/DDBJ databases">
        <title>The Genome Sequence of Exophiala aquamarina CBS 119918.</title>
        <authorList>
            <consortium name="The Broad Institute Genomics Platform"/>
            <person name="Cuomo C."/>
            <person name="de Hoog S."/>
            <person name="Gorbushina A."/>
            <person name="Walker B."/>
            <person name="Young S.K."/>
            <person name="Zeng Q."/>
            <person name="Gargeya S."/>
            <person name="Fitzgerald M."/>
            <person name="Haas B."/>
            <person name="Abouelleil A."/>
            <person name="Allen A.W."/>
            <person name="Alvarado L."/>
            <person name="Arachchi H.M."/>
            <person name="Berlin A.M."/>
            <person name="Chapman S.B."/>
            <person name="Gainer-Dewar J."/>
            <person name="Goldberg J."/>
            <person name="Griggs A."/>
            <person name="Gujja S."/>
            <person name="Hansen M."/>
            <person name="Howarth C."/>
            <person name="Imamovic A."/>
            <person name="Ireland A."/>
            <person name="Larimer J."/>
            <person name="McCowan C."/>
            <person name="Murphy C."/>
            <person name="Pearson M."/>
            <person name="Poon T.W."/>
            <person name="Priest M."/>
            <person name="Roberts A."/>
            <person name="Saif S."/>
            <person name="Shea T."/>
            <person name="Sisk P."/>
            <person name="Sykes S."/>
            <person name="Wortman J."/>
            <person name="Nusbaum C."/>
            <person name="Birren B."/>
        </authorList>
    </citation>
    <scope>NUCLEOTIDE SEQUENCE [LARGE SCALE GENOMIC DNA]</scope>
    <source>
        <strain evidence="22 23">CBS 119918</strain>
    </source>
</reference>
<evidence type="ECO:0000256" key="11">
    <source>
        <dbReference type="ARBA" id="ARBA00022840"/>
    </source>
</evidence>
<dbReference type="OrthoDB" id="10261556at2759"/>
<feature type="compositionally biased region" description="Polar residues" evidence="19">
    <location>
        <begin position="78"/>
        <end position="92"/>
    </location>
</feature>
<evidence type="ECO:0000256" key="8">
    <source>
        <dbReference type="ARBA" id="ARBA00022801"/>
    </source>
</evidence>
<dbReference type="EMBL" id="AMGV01000017">
    <property type="protein sequence ID" value="KEF52483.1"/>
    <property type="molecule type" value="Genomic_DNA"/>
</dbReference>
<evidence type="ECO:0000256" key="16">
    <source>
        <dbReference type="ARBA" id="ARBA00034617"/>
    </source>
</evidence>
<keyword evidence="4" id="KW-0235">DNA replication</keyword>
<dbReference type="PROSITE" id="PS51192">
    <property type="entry name" value="HELICASE_ATP_BIND_1"/>
    <property type="match status" value="1"/>
</dbReference>
<evidence type="ECO:0000256" key="7">
    <source>
        <dbReference type="ARBA" id="ARBA00022763"/>
    </source>
</evidence>
<dbReference type="GO" id="GO:0005737">
    <property type="term" value="C:cytoplasm"/>
    <property type="evidence" value="ECO:0007669"/>
    <property type="project" value="TreeGrafter"/>
</dbReference>
<comment type="cofactor">
    <cofactor evidence="1">
        <name>Zn(2+)</name>
        <dbReference type="ChEBI" id="CHEBI:29105"/>
    </cofactor>
</comment>
<dbReference type="SUPFAM" id="SSF52540">
    <property type="entry name" value="P-loop containing nucleoside triphosphate hydrolases"/>
    <property type="match status" value="1"/>
</dbReference>
<dbReference type="NCBIfam" id="TIGR00614">
    <property type="entry name" value="recQ_fam"/>
    <property type="match status" value="1"/>
</dbReference>
<name>A0A072NZM9_9EURO</name>
<dbReference type="InterPro" id="IPR036390">
    <property type="entry name" value="WH_DNA-bd_sf"/>
</dbReference>
<dbReference type="Pfam" id="PF09382">
    <property type="entry name" value="RQC"/>
    <property type="match status" value="1"/>
</dbReference>
<dbReference type="PROSITE" id="PS51194">
    <property type="entry name" value="HELICASE_CTER"/>
    <property type="match status" value="1"/>
</dbReference>
<dbReference type="SMART" id="SM00487">
    <property type="entry name" value="DEXDc"/>
    <property type="match status" value="1"/>
</dbReference>
<keyword evidence="10" id="KW-0862">Zinc</keyword>
<keyword evidence="14" id="KW-0413">Isomerase</keyword>
<dbReference type="VEuPathDB" id="FungiDB:A1O9_11325"/>
<dbReference type="Pfam" id="PF00271">
    <property type="entry name" value="Helicase_C"/>
    <property type="match status" value="1"/>
</dbReference>
<dbReference type="SUPFAM" id="SSF46785">
    <property type="entry name" value="Winged helix' DNA-binding domain"/>
    <property type="match status" value="1"/>
</dbReference>
<keyword evidence="15" id="KW-0539">Nucleus</keyword>
<dbReference type="PROSITE" id="PS00690">
    <property type="entry name" value="DEAH_ATP_HELICASE"/>
    <property type="match status" value="1"/>
</dbReference>
<keyword evidence="11" id="KW-0067">ATP-binding</keyword>
<evidence type="ECO:0000313" key="22">
    <source>
        <dbReference type="EMBL" id="KEF52483.1"/>
    </source>
</evidence>
<dbReference type="InterPro" id="IPR001650">
    <property type="entry name" value="Helicase_C-like"/>
</dbReference>
<gene>
    <name evidence="22" type="ORF">A1O9_11325</name>
</gene>
<evidence type="ECO:0000313" key="23">
    <source>
        <dbReference type="Proteomes" id="UP000027920"/>
    </source>
</evidence>
<feature type="region of interest" description="Disordered" evidence="19">
    <location>
        <begin position="1439"/>
        <end position="1510"/>
    </location>
</feature>
<dbReference type="FunFam" id="3.40.50.300:FF:000340">
    <property type="entry name" value="Bloom syndrome, RecQ helicase"/>
    <property type="match status" value="1"/>
</dbReference>
<protein>
    <recommendedName>
        <fullName evidence="18">RecQ-like DNA helicase BLM</fullName>
        <ecNumber evidence="17">5.6.2.4</ecNumber>
    </recommendedName>
</protein>
<feature type="compositionally biased region" description="Basic and acidic residues" evidence="19">
    <location>
        <begin position="1452"/>
        <end position="1461"/>
    </location>
</feature>
<dbReference type="GO" id="GO:0016787">
    <property type="term" value="F:hydrolase activity"/>
    <property type="evidence" value="ECO:0007669"/>
    <property type="project" value="UniProtKB-KW"/>
</dbReference>
<evidence type="ECO:0000256" key="1">
    <source>
        <dbReference type="ARBA" id="ARBA00001947"/>
    </source>
</evidence>
<keyword evidence="9" id="KW-0347">Helicase</keyword>
<dbReference type="GO" id="GO:0009378">
    <property type="term" value="F:four-way junction helicase activity"/>
    <property type="evidence" value="ECO:0007669"/>
    <property type="project" value="TreeGrafter"/>
</dbReference>
<feature type="compositionally biased region" description="Acidic residues" evidence="19">
    <location>
        <begin position="1308"/>
        <end position="1318"/>
    </location>
</feature>
<dbReference type="CDD" id="cd17920">
    <property type="entry name" value="DEXHc_RecQ"/>
    <property type="match status" value="1"/>
</dbReference>
<evidence type="ECO:0000256" key="2">
    <source>
        <dbReference type="ARBA" id="ARBA00004123"/>
    </source>
</evidence>
<keyword evidence="6" id="KW-0547">Nucleotide-binding</keyword>
<dbReference type="GO" id="GO:0043138">
    <property type="term" value="F:3'-5' DNA helicase activity"/>
    <property type="evidence" value="ECO:0007669"/>
    <property type="project" value="UniProtKB-EC"/>
</dbReference>
<organism evidence="22 23">
    <name type="scientific">Exophiala aquamarina CBS 119918</name>
    <dbReference type="NCBI Taxonomy" id="1182545"/>
    <lineage>
        <taxon>Eukaryota</taxon>
        <taxon>Fungi</taxon>
        <taxon>Dikarya</taxon>
        <taxon>Ascomycota</taxon>
        <taxon>Pezizomycotina</taxon>
        <taxon>Eurotiomycetes</taxon>
        <taxon>Chaetothyriomycetidae</taxon>
        <taxon>Chaetothyriales</taxon>
        <taxon>Herpotrichiellaceae</taxon>
        <taxon>Exophiala</taxon>
    </lineage>
</organism>
<dbReference type="STRING" id="1182545.A0A072NZM9"/>
<dbReference type="SMART" id="SM00956">
    <property type="entry name" value="RQC"/>
    <property type="match status" value="1"/>
</dbReference>
<evidence type="ECO:0000259" key="21">
    <source>
        <dbReference type="PROSITE" id="PS51194"/>
    </source>
</evidence>
<feature type="domain" description="Helicase ATP-binding" evidence="20">
    <location>
        <begin position="739"/>
        <end position="920"/>
    </location>
</feature>
<dbReference type="GO" id="GO:0005524">
    <property type="term" value="F:ATP binding"/>
    <property type="evidence" value="ECO:0007669"/>
    <property type="project" value="UniProtKB-KW"/>
</dbReference>
<evidence type="ECO:0000259" key="20">
    <source>
        <dbReference type="PROSITE" id="PS51192"/>
    </source>
</evidence>
<keyword evidence="5" id="KW-0479">Metal-binding</keyword>
<evidence type="ECO:0000256" key="12">
    <source>
        <dbReference type="ARBA" id="ARBA00023125"/>
    </source>
</evidence>
<dbReference type="Gene3D" id="1.10.10.10">
    <property type="entry name" value="Winged helix-like DNA-binding domain superfamily/Winged helix DNA-binding domain"/>
    <property type="match status" value="1"/>
</dbReference>
<feature type="region of interest" description="Disordered" evidence="19">
    <location>
        <begin position="39"/>
        <end position="121"/>
    </location>
</feature>
<evidence type="ECO:0000256" key="3">
    <source>
        <dbReference type="ARBA" id="ARBA00005446"/>
    </source>
</evidence>
<evidence type="ECO:0000256" key="9">
    <source>
        <dbReference type="ARBA" id="ARBA00022806"/>
    </source>
</evidence>
<evidence type="ECO:0000256" key="19">
    <source>
        <dbReference type="SAM" id="MobiDB-lite"/>
    </source>
</evidence>
<dbReference type="FunFam" id="3.40.50.300:FF:000537">
    <property type="entry name" value="Bloom syndrome RecQ-like helicase"/>
    <property type="match status" value="1"/>
</dbReference>
<feature type="domain" description="Helicase C-terminal" evidence="21">
    <location>
        <begin position="947"/>
        <end position="1093"/>
    </location>
</feature>
<dbReference type="GO" id="GO:0003677">
    <property type="term" value="F:DNA binding"/>
    <property type="evidence" value="ECO:0007669"/>
    <property type="project" value="UniProtKB-KW"/>
</dbReference>
<evidence type="ECO:0000256" key="4">
    <source>
        <dbReference type="ARBA" id="ARBA00022705"/>
    </source>
</evidence>
<comment type="caution">
    <text evidence="22">The sequence shown here is derived from an EMBL/GenBank/DDBJ whole genome shotgun (WGS) entry which is preliminary data.</text>
</comment>
<dbReference type="GeneID" id="25286224"/>
<feature type="compositionally biased region" description="Acidic residues" evidence="19">
    <location>
        <begin position="1441"/>
        <end position="1451"/>
    </location>
</feature>
<evidence type="ECO:0000256" key="10">
    <source>
        <dbReference type="ARBA" id="ARBA00022833"/>
    </source>
</evidence>
<comment type="similarity">
    <text evidence="3">Belongs to the helicase family. RecQ subfamily.</text>
</comment>
<evidence type="ECO:0000256" key="15">
    <source>
        <dbReference type="ARBA" id="ARBA00023242"/>
    </source>
</evidence>
<dbReference type="PANTHER" id="PTHR13710">
    <property type="entry name" value="DNA HELICASE RECQ FAMILY MEMBER"/>
    <property type="match status" value="1"/>
</dbReference>
<keyword evidence="12" id="KW-0238">DNA-binding</keyword>
<dbReference type="HOGENOM" id="CLU_001103_16_4_1"/>
<feature type="compositionally biased region" description="Basic and acidic residues" evidence="19">
    <location>
        <begin position="214"/>
        <end position="228"/>
    </location>
</feature>
<dbReference type="InterPro" id="IPR011545">
    <property type="entry name" value="DEAD/DEAH_box_helicase_dom"/>
</dbReference>
<dbReference type="SMART" id="SM00490">
    <property type="entry name" value="HELICc"/>
    <property type="match status" value="1"/>
</dbReference>
<keyword evidence="13" id="KW-0234">DNA repair</keyword>
<evidence type="ECO:0000256" key="6">
    <source>
        <dbReference type="ARBA" id="ARBA00022741"/>
    </source>
</evidence>
<evidence type="ECO:0000256" key="18">
    <source>
        <dbReference type="ARBA" id="ARBA00073450"/>
    </source>
</evidence>
<dbReference type="PANTHER" id="PTHR13710:SF153">
    <property type="entry name" value="RECQ-LIKE DNA HELICASE BLM"/>
    <property type="match status" value="1"/>
</dbReference>
<comment type="subcellular location">
    <subcellularLocation>
        <location evidence="2">Nucleus</location>
    </subcellularLocation>
</comment>
<dbReference type="InterPro" id="IPR004589">
    <property type="entry name" value="DNA_helicase_ATP-dep_RecQ"/>
</dbReference>
<evidence type="ECO:0000256" key="13">
    <source>
        <dbReference type="ARBA" id="ARBA00023204"/>
    </source>
</evidence>
<evidence type="ECO:0000256" key="17">
    <source>
        <dbReference type="ARBA" id="ARBA00034808"/>
    </source>
</evidence>
<evidence type="ECO:0000256" key="14">
    <source>
        <dbReference type="ARBA" id="ARBA00023235"/>
    </source>
</evidence>